<dbReference type="EMBL" id="JACNYK010000001">
    <property type="protein sequence ID" value="MBD1424091.1"/>
    <property type="molecule type" value="Genomic_DNA"/>
</dbReference>
<gene>
    <name evidence="1" type="ORF">H8B17_00740</name>
</gene>
<dbReference type="InterPro" id="IPR011990">
    <property type="entry name" value="TPR-like_helical_dom_sf"/>
</dbReference>
<name>A0ABR7XYG2_9SPHI</name>
<sequence length="465" mass="54603">MGRNEAYSPIMIDHKILIVLFLHFFTAHVSVAQSDYSQNVAYSSLLNNAKQQGKLIFFLVHQRNEHFSPFDSLSISKRTKDILKEEFVSGMVRIDPADFLHPVLKAYHLTNPTYFFMDTAGYPLLRYNKHIMQEDTLLKLIDSVRTIARGETLGKLAAQYKKGFRNQLLLRKLLKQYQIFDQYTDQQVLNDYVSGLTVQELNNFETVVFLLRCGPIYDSPTYRLAYTNRKMVDSLYATLPLPTRKEINGRIQRQTFREALDKKNFALAQNLGNRVANTWQSHHLRGNMARSFYPMKYLQLSGDTARYCSYARNYYNTYFYQLDQDSLAKLDYANNKNVHIPRRGFALDSLENLRFQSWLEKQRPHYVKEQVDRLNYGANQLLAFGKDDPEILFDGIRWMHKSVVLLPDRGQSHHILAKLLYQVGFYAEAEAAQRRAVELYRPKKHYHKRMQDVLKQMVSRSWSEI</sequence>
<protein>
    <recommendedName>
        <fullName evidence="3">Thioredoxin domain-containing protein</fullName>
    </recommendedName>
</protein>
<keyword evidence="2" id="KW-1185">Reference proteome</keyword>
<evidence type="ECO:0000313" key="1">
    <source>
        <dbReference type="EMBL" id="MBD1424091.1"/>
    </source>
</evidence>
<proteinExistence type="predicted"/>
<organism evidence="1 2">
    <name type="scientific">Sphingobacterium arenae</name>
    <dbReference type="NCBI Taxonomy" id="1280598"/>
    <lineage>
        <taxon>Bacteria</taxon>
        <taxon>Pseudomonadati</taxon>
        <taxon>Bacteroidota</taxon>
        <taxon>Sphingobacteriia</taxon>
        <taxon>Sphingobacteriales</taxon>
        <taxon>Sphingobacteriaceae</taxon>
        <taxon>Sphingobacterium</taxon>
    </lineage>
</organism>
<evidence type="ECO:0000313" key="2">
    <source>
        <dbReference type="Proteomes" id="UP000606494"/>
    </source>
</evidence>
<dbReference type="Proteomes" id="UP000606494">
    <property type="component" value="Unassembled WGS sequence"/>
</dbReference>
<evidence type="ECO:0008006" key="3">
    <source>
        <dbReference type="Google" id="ProtNLM"/>
    </source>
</evidence>
<accession>A0ABR7XYG2</accession>
<comment type="caution">
    <text evidence="1">The sequence shown here is derived from an EMBL/GenBank/DDBJ whole genome shotgun (WGS) entry which is preliminary data.</text>
</comment>
<reference evidence="1 2" key="1">
    <citation type="submission" date="2020-08" db="EMBL/GenBank/DDBJ databases">
        <title>Sphingobacterium sp. DN00404 isolated from aquaculture water.</title>
        <authorList>
            <person name="Zhang M."/>
        </authorList>
    </citation>
    <scope>NUCLEOTIDE SEQUENCE [LARGE SCALE GENOMIC DNA]</scope>
    <source>
        <strain evidence="1 2">KCTC 32294</strain>
    </source>
</reference>
<dbReference type="RefSeq" id="WP_190307274.1">
    <property type="nucleotide sequence ID" value="NZ_JACNYK010000001.1"/>
</dbReference>
<dbReference type="SUPFAM" id="SSF48452">
    <property type="entry name" value="TPR-like"/>
    <property type="match status" value="1"/>
</dbReference>